<dbReference type="SMART" id="SM00860">
    <property type="entry name" value="SMI1_KNR4"/>
    <property type="match status" value="1"/>
</dbReference>
<reference evidence="3 4" key="1">
    <citation type="submission" date="2019-09" db="EMBL/GenBank/DDBJ databases">
        <authorList>
            <person name="Depoorter E."/>
        </authorList>
    </citation>
    <scope>NUCLEOTIDE SEQUENCE [LARGE SCALE GENOMIC DNA]</scope>
    <source>
        <strain evidence="3">LMG 23254</strain>
    </source>
</reference>
<dbReference type="InterPro" id="IPR036688">
    <property type="entry name" value="MoeA_C_domain_IV_sf"/>
</dbReference>
<dbReference type="InterPro" id="IPR051873">
    <property type="entry name" value="KNR4/SMI1_regulator"/>
</dbReference>
<evidence type="ECO:0000256" key="1">
    <source>
        <dbReference type="SAM" id="MobiDB-lite"/>
    </source>
</evidence>
<dbReference type="Gene3D" id="2.40.340.10">
    <property type="entry name" value="MoeA, C-terminal, domain IV"/>
    <property type="match status" value="1"/>
</dbReference>
<dbReference type="Gene3D" id="3.40.980.10">
    <property type="entry name" value="MoaB/Mog-like domain"/>
    <property type="match status" value="2"/>
</dbReference>
<dbReference type="EMBL" id="CABVPW010000043">
    <property type="protein sequence ID" value="VWC34771.1"/>
    <property type="molecule type" value="Genomic_DNA"/>
</dbReference>
<dbReference type="InterPro" id="IPR036135">
    <property type="entry name" value="MoeA_linker/N_sf"/>
</dbReference>
<feature type="domain" description="Knr4/Smi1-like" evidence="2">
    <location>
        <begin position="530"/>
        <end position="666"/>
    </location>
</feature>
<dbReference type="Gene3D" id="3.40.1580.10">
    <property type="entry name" value="SMI1/KNR4-like"/>
    <property type="match status" value="1"/>
</dbReference>
<evidence type="ECO:0000313" key="4">
    <source>
        <dbReference type="Proteomes" id="UP000494218"/>
    </source>
</evidence>
<gene>
    <name evidence="3" type="ORF">BLA23254_06566</name>
</gene>
<protein>
    <submittedName>
        <fullName evidence="3">Molybdenum cofactor synthesis domain-containing protein</fullName>
    </submittedName>
</protein>
<dbReference type="RefSeq" id="WP_175034752.1">
    <property type="nucleotide sequence ID" value="NZ_CABVPW010000043.1"/>
</dbReference>
<evidence type="ECO:0000259" key="2">
    <source>
        <dbReference type="SMART" id="SM00860"/>
    </source>
</evidence>
<dbReference type="InterPro" id="IPR037883">
    <property type="entry name" value="Knr4/Smi1-like_sf"/>
</dbReference>
<dbReference type="InterPro" id="IPR005110">
    <property type="entry name" value="MoeA_linker/N"/>
</dbReference>
<proteinExistence type="predicted"/>
<dbReference type="SUPFAM" id="SSF53218">
    <property type="entry name" value="Molybdenum cofactor biosynthesis proteins"/>
    <property type="match status" value="1"/>
</dbReference>
<evidence type="ECO:0000313" key="3">
    <source>
        <dbReference type="EMBL" id="VWC34771.1"/>
    </source>
</evidence>
<dbReference type="AlphaFoldDB" id="A0A6P2RGZ6"/>
<sequence>MSDHEKFPFWFNQPYALCRRVVPGAMQSETIAVEDALTRVTAADVFALENVPPVPLAAVEGYALRASDTAHAARGAPVELEFQFSRRALASPAASPAARAIGAQCAVDVPPYFPLPENADTVVPTSDLEVSYRGARSFLLLHAPLSAGQHVIASGSECRQGSLLLPKGSRITAERQIALTAAGVRDIEVTKRPRIGVVIVGYEPCAPRTAREGWQRPDTSGPYIRAVLQRWGYEVGSVEYIEPPDMTRPPLEVQQNEYAFKKKLAELAQRYDLIVGAGLPAVPPFRNLGLNMQLVYSYDETTVDIQQTPVDCFNFGRSDNRSPPKKTTLPFTRPDGTQSGMTVLTSYDQATLINLPGHTSAVAMLMHAIMPRVLDLLEHAATPGPHWESGIVDHGVERDARLNAMRWGNLHRGVDENLVVRLLPSEGDGLIGGVVRADVLVAIPAAECPMAAGSSVLFLRLDRDLSSEPPRPVAATSVEATSQPLPVVDARTTTRDIDAARGSDLRETWQRLEAAFAADASRLPGGLNGPASDDEIAALQTALGTRLPDAFVDSLRIHDGQADAGDEFSGSDALLSAHEILAQWRIWKGLVDGGAFDGVESEPDPGIGDDWYNLKWIPFTHDGSGNHLCIDLDPAEDGSSGQVIRVWHDDARRERIAGSFSEWLARVADAGQSR</sequence>
<dbReference type="SUPFAM" id="SSF160631">
    <property type="entry name" value="SMI1/KNR4-like"/>
    <property type="match status" value="1"/>
</dbReference>
<dbReference type="PANTHER" id="PTHR47432">
    <property type="entry name" value="CELL WALL ASSEMBLY REGULATOR SMI1"/>
    <property type="match status" value="1"/>
</dbReference>
<organism evidence="3 4">
    <name type="scientific">Burkholderia lata (strain ATCC 17760 / DSM 23089 / LMG 22485 / NCIMB 9086 / R18194 / 383)</name>
    <dbReference type="NCBI Taxonomy" id="482957"/>
    <lineage>
        <taxon>Bacteria</taxon>
        <taxon>Pseudomonadati</taxon>
        <taxon>Pseudomonadota</taxon>
        <taxon>Betaproteobacteria</taxon>
        <taxon>Burkholderiales</taxon>
        <taxon>Burkholderiaceae</taxon>
        <taxon>Burkholderia</taxon>
        <taxon>Burkholderia cepacia complex</taxon>
    </lineage>
</organism>
<name>A0A6P2RGZ6_BURL3</name>
<dbReference type="InterPro" id="IPR036425">
    <property type="entry name" value="MoaB/Mog-like_dom_sf"/>
</dbReference>
<feature type="region of interest" description="Disordered" evidence="1">
    <location>
        <begin position="315"/>
        <end position="337"/>
    </location>
</feature>
<dbReference type="Gene3D" id="2.170.190.11">
    <property type="entry name" value="Molybdopterin biosynthesis moea protein, domain 3"/>
    <property type="match status" value="1"/>
</dbReference>
<dbReference type="Pfam" id="PF09346">
    <property type="entry name" value="SMI1_KNR4"/>
    <property type="match status" value="1"/>
</dbReference>
<accession>A0A6P2RGZ6</accession>
<dbReference type="Proteomes" id="UP000494218">
    <property type="component" value="Unassembled WGS sequence"/>
</dbReference>
<dbReference type="Gene3D" id="3.90.105.10">
    <property type="entry name" value="Molybdopterin biosynthesis moea protein, domain 2"/>
    <property type="match status" value="1"/>
</dbReference>
<dbReference type="Pfam" id="PF03453">
    <property type="entry name" value="MoeA_N"/>
    <property type="match status" value="1"/>
</dbReference>
<dbReference type="SUPFAM" id="SSF63867">
    <property type="entry name" value="MoeA C-terminal domain-like"/>
    <property type="match status" value="1"/>
</dbReference>
<dbReference type="InterPro" id="IPR018958">
    <property type="entry name" value="Knr4/Smi1-like_dom"/>
</dbReference>
<dbReference type="SUPFAM" id="SSF63882">
    <property type="entry name" value="MoeA N-terminal region -like"/>
    <property type="match status" value="1"/>
</dbReference>
<dbReference type="GO" id="GO:0032324">
    <property type="term" value="P:molybdopterin cofactor biosynthetic process"/>
    <property type="evidence" value="ECO:0007669"/>
    <property type="project" value="InterPro"/>
</dbReference>
<dbReference type="PANTHER" id="PTHR47432:SF1">
    <property type="entry name" value="CELL WALL ASSEMBLY REGULATOR SMI1"/>
    <property type="match status" value="1"/>
</dbReference>